<name>A0A1B7NN21_9EURO</name>
<feature type="region of interest" description="Disordered" evidence="1">
    <location>
        <begin position="64"/>
        <end position="85"/>
    </location>
</feature>
<dbReference type="EMBL" id="LGUA01001672">
    <property type="protein sequence ID" value="OAX78211.1"/>
    <property type="molecule type" value="Genomic_DNA"/>
</dbReference>
<evidence type="ECO:0000313" key="3">
    <source>
        <dbReference type="Proteomes" id="UP000091918"/>
    </source>
</evidence>
<gene>
    <name evidence="2" type="ORF">ACJ72_07483</name>
</gene>
<feature type="compositionally biased region" description="Low complexity" evidence="1">
    <location>
        <begin position="73"/>
        <end position="85"/>
    </location>
</feature>
<accession>A0A1B7NN21</accession>
<protein>
    <submittedName>
        <fullName evidence="2">Uncharacterized protein</fullName>
    </submittedName>
</protein>
<evidence type="ECO:0000313" key="2">
    <source>
        <dbReference type="EMBL" id="OAX78211.1"/>
    </source>
</evidence>
<dbReference type="Proteomes" id="UP000091918">
    <property type="component" value="Unassembled WGS sequence"/>
</dbReference>
<evidence type="ECO:0000256" key="1">
    <source>
        <dbReference type="SAM" id="MobiDB-lite"/>
    </source>
</evidence>
<dbReference type="AlphaFoldDB" id="A0A1B7NN21"/>
<proteinExistence type="predicted"/>
<reference evidence="2 3" key="1">
    <citation type="submission" date="2015-07" db="EMBL/GenBank/DDBJ databases">
        <title>Emmonsia species relationships and genome sequence.</title>
        <authorList>
            <person name="Cuomo C.A."/>
            <person name="Schwartz I.S."/>
            <person name="Kenyon C."/>
            <person name="de Hoog G.S."/>
            <person name="Govender N.P."/>
            <person name="Botha A."/>
            <person name="Moreno L."/>
            <person name="de Vries M."/>
            <person name="Munoz J.F."/>
            <person name="Stielow J.B."/>
        </authorList>
    </citation>
    <scope>NUCLEOTIDE SEQUENCE [LARGE SCALE GENOMIC DNA]</scope>
    <source>
        <strain evidence="2 3">CBS 136260</strain>
    </source>
</reference>
<comment type="caution">
    <text evidence="2">The sequence shown here is derived from an EMBL/GenBank/DDBJ whole genome shotgun (WGS) entry which is preliminary data.</text>
</comment>
<keyword evidence="3" id="KW-1185">Reference proteome</keyword>
<organism evidence="2 3">
    <name type="scientific">Emergomyces africanus</name>
    <dbReference type="NCBI Taxonomy" id="1955775"/>
    <lineage>
        <taxon>Eukaryota</taxon>
        <taxon>Fungi</taxon>
        <taxon>Dikarya</taxon>
        <taxon>Ascomycota</taxon>
        <taxon>Pezizomycotina</taxon>
        <taxon>Eurotiomycetes</taxon>
        <taxon>Eurotiomycetidae</taxon>
        <taxon>Onygenales</taxon>
        <taxon>Ajellomycetaceae</taxon>
        <taxon>Emergomyces</taxon>
    </lineage>
</organism>
<sequence>MAVNLQNRAHHVEQLRTQARLVTSVGLNIFTELESTVQNNSATLGDLFNLENSKYITRVFPGSGTQPALLPTGGESSGVESEVNE</sequence>